<evidence type="ECO:0000313" key="2">
    <source>
        <dbReference type="EMBL" id="KAL3865035.1"/>
    </source>
</evidence>
<proteinExistence type="predicted"/>
<evidence type="ECO:0000256" key="1">
    <source>
        <dbReference type="SAM" id="Phobius"/>
    </source>
</evidence>
<keyword evidence="1" id="KW-0812">Transmembrane</keyword>
<sequence>MNMFSQHSVKDSRAEYDNTINVSSVDNDKPITFAINPYDCYNNRFSQGQNVQHSDNQTENRIKEWAQKANFRPRDAEVCRSSHQVGLFHTNLIIMSSVPFENNGVNHGHKECNKDMSEFVLIRKWPLEHIAQHDLPDNYRKQHIDREVIVDLAANKHSRWNRTIHDYLLCPFVLFFMFFCCAPAILLMHKSDVAFRKGRDSEARRWAICSSVFYGIGLMLTLAFYAMIFALVLIYTK</sequence>
<evidence type="ECO:0000313" key="3">
    <source>
        <dbReference type="Proteomes" id="UP001634394"/>
    </source>
</evidence>
<accession>A0ABD3VUK9</accession>
<keyword evidence="3" id="KW-1185">Reference proteome</keyword>
<name>A0ABD3VUK9_SINWO</name>
<gene>
    <name evidence="2" type="ORF">ACJMK2_006668</name>
</gene>
<keyword evidence="1" id="KW-0472">Membrane</keyword>
<comment type="caution">
    <text evidence="2">The sequence shown here is derived from an EMBL/GenBank/DDBJ whole genome shotgun (WGS) entry which is preliminary data.</text>
</comment>
<dbReference type="AlphaFoldDB" id="A0ABD3VUK9"/>
<protein>
    <submittedName>
        <fullName evidence="2">Uncharacterized protein</fullName>
    </submittedName>
</protein>
<feature type="transmembrane region" description="Helical" evidence="1">
    <location>
        <begin position="167"/>
        <end position="188"/>
    </location>
</feature>
<dbReference type="EMBL" id="JBJQND010000010">
    <property type="protein sequence ID" value="KAL3865035.1"/>
    <property type="molecule type" value="Genomic_DNA"/>
</dbReference>
<reference evidence="2 3" key="1">
    <citation type="submission" date="2024-11" db="EMBL/GenBank/DDBJ databases">
        <title>Chromosome-level genome assembly of the freshwater bivalve Anodonta woodiana.</title>
        <authorList>
            <person name="Chen X."/>
        </authorList>
    </citation>
    <scope>NUCLEOTIDE SEQUENCE [LARGE SCALE GENOMIC DNA]</scope>
    <source>
        <strain evidence="2">MN2024</strain>
        <tissue evidence="2">Gills</tissue>
    </source>
</reference>
<dbReference type="Proteomes" id="UP001634394">
    <property type="component" value="Unassembled WGS sequence"/>
</dbReference>
<keyword evidence="1" id="KW-1133">Transmembrane helix</keyword>
<organism evidence="2 3">
    <name type="scientific">Sinanodonta woodiana</name>
    <name type="common">Chinese pond mussel</name>
    <name type="synonym">Anodonta woodiana</name>
    <dbReference type="NCBI Taxonomy" id="1069815"/>
    <lineage>
        <taxon>Eukaryota</taxon>
        <taxon>Metazoa</taxon>
        <taxon>Spiralia</taxon>
        <taxon>Lophotrochozoa</taxon>
        <taxon>Mollusca</taxon>
        <taxon>Bivalvia</taxon>
        <taxon>Autobranchia</taxon>
        <taxon>Heteroconchia</taxon>
        <taxon>Palaeoheterodonta</taxon>
        <taxon>Unionida</taxon>
        <taxon>Unionoidea</taxon>
        <taxon>Unionidae</taxon>
        <taxon>Unioninae</taxon>
        <taxon>Sinanodonta</taxon>
    </lineage>
</organism>
<feature type="transmembrane region" description="Helical" evidence="1">
    <location>
        <begin position="212"/>
        <end position="235"/>
    </location>
</feature>